<dbReference type="RefSeq" id="WP_252110265.1">
    <property type="nucleotide sequence ID" value="NZ_JAMSCK010000001.1"/>
</dbReference>
<evidence type="ECO:0000313" key="2">
    <source>
        <dbReference type="Proteomes" id="UP001155077"/>
    </source>
</evidence>
<proteinExistence type="predicted"/>
<reference evidence="1" key="1">
    <citation type="submission" date="2022-06" db="EMBL/GenBank/DDBJ databases">
        <title>Gramella sediminis sp. nov., isolated from deep-sea sediment of the Indian Ocean.</title>
        <authorList>
            <person name="Yang L."/>
        </authorList>
    </citation>
    <scope>NUCLEOTIDE SEQUENCE</scope>
    <source>
        <strain evidence="1">HMD3159</strain>
    </source>
</reference>
<accession>A0ABT0YXJ5</accession>
<protein>
    <submittedName>
        <fullName evidence="1">Uncharacterized protein</fullName>
    </submittedName>
</protein>
<dbReference type="EMBL" id="JAMSCK010000001">
    <property type="protein sequence ID" value="MCM8567850.1"/>
    <property type="molecule type" value="Genomic_DNA"/>
</dbReference>
<dbReference type="Proteomes" id="UP001155077">
    <property type="component" value="Unassembled WGS sequence"/>
</dbReference>
<name>A0ABT0YXJ5_9FLAO</name>
<keyword evidence="2" id="KW-1185">Reference proteome</keyword>
<evidence type="ECO:0000313" key="1">
    <source>
        <dbReference type="EMBL" id="MCM8567850.1"/>
    </source>
</evidence>
<gene>
    <name evidence="1" type="ORF">NE848_00535</name>
</gene>
<sequence>MKNQSLHTFHIPVMGIAYTIDTPIKVASFGITSALSIVEDNLIEVMRKVYYKKNNETYTPITTREKDYRARRITDYLNLVNRNVKKRLEELRNSSFEAGSDLVKYFEMLPNENDLKKKYLEFMNAEEPEKKRSIEGELRKEVKAGAIEVNIMTKVDREIQDKSGNPIPNHSDALTALKGYAQSDLEDSAVIFSAGMNPRLFNYLESFREFDAQAWGKFKKRIALKVSDFRSALIQGKYLAKKGIWVSEFRIESGLNCGGHAFATQGVLMGPILEEFKARKKELQESLFEIYNKSVAALGLKSFDKPHPIKITAQGGIGTYEEDQFLHNYYQVDSTGWGTPFLLCPEATTVEDDTFKVLQNSTDEDVVLSESSPLGVSFNYLKGTSSEKERLKRIAENKPGSSCPEKYLVSNTEFTKKPICTASTKYQELKLAQLESAELTTARREKLKKEVLEKECLCIGLSNAAPLQYNEKFVKNQKAVTICPGPNIANFTKKVSLQEMAGHIYGWGNIINRKDRPNMFAKELELYVDYIKKQVTDMVTPDPKTVKGYHRFCDNLLEGIKYYRELLTEHYFSNAEQFRRILLNSEGEISQLKEQLV</sequence>
<comment type="caution">
    <text evidence="1">The sequence shown here is derived from an EMBL/GenBank/DDBJ whole genome shotgun (WGS) entry which is preliminary data.</text>
</comment>
<organism evidence="1 2">
    <name type="scientific">Gramella jeungdoensis</name>
    <dbReference type="NCBI Taxonomy" id="708091"/>
    <lineage>
        <taxon>Bacteria</taxon>
        <taxon>Pseudomonadati</taxon>
        <taxon>Bacteroidota</taxon>
        <taxon>Flavobacteriia</taxon>
        <taxon>Flavobacteriales</taxon>
        <taxon>Flavobacteriaceae</taxon>
        <taxon>Christiangramia</taxon>
    </lineage>
</organism>